<feature type="compositionally biased region" description="Basic and acidic residues" evidence="10">
    <location>
        <begin position="365"/>
        <end position="379"/>
    </location>
</feature>
<dbReference type="Pfam" id="PF11969">
    <property type="entry name" value="DcpS_C"/>
    <property type="match status" value="1"/>
</dbReference>
<comment type="similarity">
    <text evidence="2">Belongs to the HIT family.</text>
</comment>
<proteinExistence type="inferred from homology"/>
<gene>
    <name evidence="11" type="ORF">LAZ67_4003480</name>
</gene>
<keyword evidence="12" id="KW-1185">Reference proteome</keyword>
<feature type="compositionally biased region" description="Acidic residues" evidence="10">
    <location>
        <begin position="302"/>
        <end position="316"/>
    </location>
</feature>
<evidence type="ECO:0000256" key="9">
    <source>
        <dbReference type="ARBA" id="ARBA00048222"/>
    </source>
</evidence>
<dbReference type="EMBL" id="CP092866">
    <property type="protein sequence ID" value="UYV66967.1"/>
    <property type="molecule type" value="Genomic_DNA"/>
</dbReference>
<comment type="subcellular location">
    <subcellularLocation>
        <location evidence="1">Cytoplasm</location>
    </subcellularLocation>
</comment>
<feature type="compositionally biased region" description="Low complexity" evidence="10">
    <location>
        <begin position="1"/>
        <end position="12"/>
    </location>
</feature>
<comment type="catalytic activity">
    <reaction evidence="9">
        <text>a 5'-end (N(7)-methyl 5'-triphosphoguanosine)-ribonucleoside in mRNA + H2O = N(7)-methyl-GMP + a 5'-end diphospho-ribonucleoside in mRNA + 2 H(+)</text>
        <dbReference type="Rhea" id="RHEA:65388"/>
        <dbReference type="Rhea" id="RHEA-COMP:17165"/>
        <dbReference type="Rhea" id="RHEA-COMP:17167"/>
        <dbReference type="ChEBI" id="CHEBI:15377"/>
        <dbReference type="ChEBI" id="CHEBI:15378"/>
        <dbReference type="ChEBI" id="CHEBI:58285"/>
        <dbReference type="ChEBI" id="CHEBI:156461"/>
        <dbReference type="ChEBI" id="CHEBI:167616"/>
        <dbReference type="EC" id="3.6.1.59"/>
    </reaction>
</comment>
<name>A0ABY6KEP8_9ARAC</name>
<evidence type="ECO:0000313" key="12">
    <source>
        <dbReference type="Proteomes" id="UP001235939"/>
    </source>
</evidence>
<evidence type="ECO:0000256" key="10">
    <source>
        <dbReference type="SAM" id="MobiDB-lite"/>
    </source>
</evidence>
<feature type="compositionally biased region" description="Low complexity" evidence="10">
    <location>
        <begin position="397"/>
        <end position="408"/>
    </location>
</feature>
<feature type="region of interest" description="Disordered" evidence="10">
    <location>
        <begin position="1"/>
        <end position="44"/>
    </location>
</feature>
<evidence type="ECO:0000313" key="11">
    <source>
        <dbReference type="EMBL" id="UYV66967.1"/>
    </source>
</evidence>
<dbReference type="EC" id="3.6.1.59" evidence="3"/>
<dbReference type="InterPro" id="IPR011145">
    <property type="entry name" value="Scavenger_mRNA_decap_enz_N"/>
</dbReference>
<evidence type="ECO:0000256" key="8">
    <source>
        <dbReference type="ARBA" id="ARBA00030609"/>
    </source>
</evidence>
<dbReference type="PANTHER" id="PTHR12978:SF0">
    <property type="entry name" value="M7GPPPX DIPHOSPHATASE"/>
    <property type="match status" value="1"/>
</dbReference>
<evidence type="ECO:0000256" key="6">
    <source>
        <dbReference type="ARBA" id="ARBA00022553"/>
    </source>
</evidence>
<dbReference type="PANTHER" id="PTHR12978">
    <property type="entry name" value="HISTIDINE TRIAD HIT PROTEIN MEMBER"/>
    <property type="match status" value="1"/>
</dbReference>
<protein>
    <recommendedName>
        <fullName evidence="4">m7GpppX diphosphatase</fullName>
        <ecNumber evidence="3">3.6.1.59</ecNumber>
    </recommendedName>
    <alternativeName>
        <fullName evidence="8">Decapping scavenger enzyme</fullName>
    </alternativeName>
    <alternativeName>
        <fullName evidence="7">Scavenger mRNA-decapping enzyme DcpS</fullName>
    </alternativeName>
</protein>
<reference evidence="11 12" key="1">
    <citation type="submission" date="2022-01" db="EMBL/GenBank/DDBJ databases">
        <title>A chromosomal length assembly of Cordylochernes scorpioides.</title>
        <authorList>
            <person name="Zeh D."/>
            <person name="Zeh J."/>
        </authorList>
    </citation>
    <scope>NUCLEOTIDE SEQUENCE [LARGE SCALE GENOMIC DNA]</scope>
    <source>
        <strain evidence="11">IN4F17</strain>
        <tissue evidence="11">Whole Body</tissue>
    </source>
</reference>
<keyword evidence="5" id="KW-0963">Cytoplasm</keyword>
<evidence type="ECO:0000256" key="5">
    <source>
        <dbReference type="ARBA" id="ARBA00022490"/>
    </source>
</evidence>
<dbReference type="Gene3D" id="3.30.428.10">
    <property type="entry name" value="HIT-like"/>
    <property type="match status" value="1"/>
</dbReference>
<evidence type="ECO:0000256" key="1">
    <source>
        <dbReference type="ARBA" id="ARBA00004496"/>
    </source>
</evidence>
<dbReference type="Pfam" id="PF05652">
    <property type="entry name" value="DcpS"/>
    <property type="match status" value="1"/>
</dbReference>
<dbReference type="Gene3D" id="3.30.200.40">
    <property type="entry name" value="Scavenger mRNA decapping enzyme, N-terminal domain"/>
    <property type="match status" value="1"/>
</dbReference>
<feature type="compositionally biased region" description="Acidic residues" evidence="10">
    <location>
        <begin position="348"/>
        <end position="364"/>
    </location>
</feature>
<evidence type="ECO:0000256" key="2">
    <source>
        <dbReference type="ARBA" id="ARBA00010208"/>
    </source>
</evidence>
<dbReference type="Proteomes" id="UP001235939">
    <property type="component" value="Chromosome 04"/>
</dbReference>
<evidence type="ECO:0000256" key="4">
    <source>
        <dbReference type="ARBA" id="ARBA00015636"/>
    </source>
</evidence>
<sequence length="503" mass="55923">MSLLDDLNNINDSDSENDEDYVPAGTSPPPSKKPKLSSEEAAAPAVELDKAKSLDGFVIDRVLNENLASKMIILLGTLSHDADKKPAVAILEKTPFVSSKMADLVKRTSLENLFQNDIYRTYHGYPQEGADNIKVTLIHPATEKHIEKYSPKPLHMVAETPANYAAATKPFIQASANTFSLQWVYNILEHKSEADRIVLEDQDPDIGFVLLPDMKWNQSQLENLYLLAICHRRDLRSLRDLTAEHLPLLRNIRDKATAAIVDKYGISSSRLRTYLHYLPSYYHLHVHFTALSFDAPGAVEESEEDSDAAVASDEDAESKKKKGKKQQKKKKLQATGRKRKGGICLEGGGEEAAEEEESKEEEAEEPQKEKTDEYDKVKADSLWADFLKDVEPPPPKSKSLLSSTSSSSIQESPREPTTESKPCSTTEKEETSPPKKITITQEFDFAGETVHTGGTGYDNHVSHISEFPVHGYRSGSGLTTPYFALQDSSILVLLLPSALLRRD</sequence>
<dbReference type="InterPro" id="IPR008594">
    <property type="entry name" value="DcpS/DCS2"/>
</dbReference>
<organism evidence="11 12">
    <name type="scientific">Cordylochernes scorpioides</name>
    <dbReference type="NCBI Taxonomy" id="51811"/>
    <lineage>
        <taxon>Eukaryota</taxon>
        <taxon>Metazoa</taxon>
        <taxon>Ecdysozoa</taxon>
        <taxon>Arthropoda</taxon>
        <taxon>Chelicerata</taxon>
        <taxon>Arachnida</taxon>
        <taxon>Pseudoscorpiones</taxon>
        <taxon>Cheliferoidea</taxon>
        <taxon>Chernetidae</taxon>
        <taxon>Cordylochernes</taxon>
    </lineage>
</organism>
<dbReference type="PROSITE" id="PS00892">
    <property type="entry name" value="HIT_1"/>
    <property type="match status" value="1"/>
</dbReference>
<dbReference type="InterPro" id="IPR036265">
    <property type="entry name" value="HIT-like_sf"/>
</dbReference>
<dbReference type="SUPFAM" id="SSF102860">
    <property type="entry name" value="mRNA decapping enzyme DcpS N-terminal domain"/>
    <property type="match status" value="1"/>
</dbReference>
<accession>A0ABY6KEP8</accession>
<evidence type="ECO:0000256" key="3">
    <source>
        <dbReference type="ARBA" id="ARBA00012520"/>
    </source>
</evidence>
<dbReference type="InterPro" id="IPR019808">
    <property type="entry name" value="Histidine_triad_CS"/>
</dbReference>
<evidence type="ECO:0000256" key="7">
    <source>
        <dbReference type="ARBA" id="ARBA00029885"/>
    </source>
</evidence>
<feature type="region of interest" description="Disordered" evidence="10">
    <location>
        <begin position="302"/>
        <end position="437"/>
    </location>
</feature>
<keyword evidence="6" id="KW-0597">Phosphoprotein</keyword>
<feature type="compositionally biased region" description="Basic residues" evidence="10">
    <location>
        <begin position="319"/>
        <end position="341"/>
    </location>
</feature>
<dbReference type="SUPFAM" id="SSF54197">
    <property type="entry name" value="HIT-like"/>
    <property type="match status" value="1"/>
</dbReference>